<feature type="chain" id="PRO_5046115680" description="Endolytic peptidoglycan transglycosylase RlpA" evidence="7">
    <location>
        <begin position="21"/>
        <end position="335"/>
    </location>
</feature>
<keyword evidence="1 7" id="KW-0732">Signal</keyword>
<dbReference type="SUPFAM" id="SSF110997">
    <property type="entry name" value="Sporulation related repeat"/>
    <property type="match status" value="1"/>
</dbReference>
<evidence type="ECO:0000256" key="4">
    <source>
        <dbReference type="HAMAP-Rule" id="MF_02071"/>
    </source>
</evidence>
<keyword evidence="4" id="KW-0564">Palmitate</keyword>
<dbReference type="HAMAP" id="MF_02071">
    <property type="entry name" value="RlpA"/>
    <property type="match status" value="1"/>
</dbReference>
<feature type="region of interest" description="Disordered" evidence="6">
    <location>
        <begin position="21"/>
        <end position="79"/>
    </location>
</feature>
<keyword evidence="10" id="KW-1185">Reference proteome</keyword>
<dbReference type="CDD" id="cd22268">
    <property type="entry name" value="DPBB_RlpA-like"/>
    <property type="match status" value="1"/>
</dbReference>
<dbReference type="InterPro" id="IPR036680">
    <property type="entry name" value="SPOR-like_sf"/>
</dbReference>
<comment type="caution">
    <text evidence="9">The sequence shown here is derived from an EMBL/GenBank/DDBJ whole genome shotgun (WGS) entry which is preliminary data.</text>
</comment>
<keyword evidence="4" id="KW-0449">Lipoprotein</keyword>
<evidence type="ECO:0000256" key="7">
    <source>
        <dbReference type="SAM" id="SignalP"/>
    </source>
</evidence>
<dbReference type="InterPro" id="IPR009009">
    <property type="entry name" value="RlpA-like_DPBB"/>
</dbReference>
<feature type="domain" description="SPOR" evidence="8">
    <location>
        <begin position="257"/>
        <end position="333"/>
    </location>
</feature>
<keyword evidence="4" id="KW-1003">Cell membrane</keyword>
<comment type="similarity">
    <text evidence="4 5">Belongs to the RlpA family.</text>
</comment>
<keyword evidence="2 4" id="KW-0456">Lyase</keyword>
<evidence type="ECO:0000313" key="9">
    <source>
        <dbReference type="EMBL" id="MDI5934108.1"/>
    </source>
</evidence>
<evidence type="ECO:0000256" key="6">
    <source>
        <dbReference type="SAM" id="MobiDB-lite"/>
    </source>
</evidence>
<organism evidence="9 10">
    <name type="scientific">Halomonas kalidii</name>
    <dbReference type="NCBI Taxonomy" id="3043293"/>
    <lineage>
        <taxon>Bacteria</taxon>
        <taxon>Pseudomonadati</taxon>
        <taxon>Pseudomonadota</taxon>
        <taxon>Gammaproteobacteria</taxon>
        <taxon>Oceanospirillales</taxon>
        <taxon>Halomonadaceae</taxon>
        <taxon>Halomonas</taxon>
    </lineage>
</organism>
<feature type="signal peptide" evidence="7">
    <location>
        <begin position="1"/>
        <end position="20"/>
    </location>
</feature>
<dbReference type="Proteomes" id="UP001244242">
    <property type="component" value="Unassembled WGS sequence"/>
</dbReference>
<dbReference type="RefSeq" id="WP_282721582.1">
    <property type="nucleotide sequence ID" value="NZ_JASCQO010000035.1"/>
</dbReference>
<evidence type="ECO:0000256" key="3">
    <source>
        <dbReference type="ARBA" id="ARBA00023316"/>
    </source>
</evidence>
<dbReference type="EC" id="4.2.2.-" evidence="4"/>
<dbReference type="PANTHER" id="PTHR34183">
    <property type="entry name" value="ENDOLYTIC PEPTIDOGLYCAN TRANSGLYCOSYLASE RLPA"/>
    <property type="match status" value="1"/>
</dbReference>
<accession>A0ABT6VJF2</accession>
<keyword evidence="4" id="KW-0472">Membrane</keyword>
<dbReference type="Gene3D" id="3.30.70.1070">
    <property type="entry name" value="Sporulation related repeat"/>
    <property type="match status" value="1"/>
</dbReference>
<dbReference type="Pfam" id="PF05036">
    <property type="entry name" value="SPOR"/>
    <property type="match status" value="1"/>
</dbReference>
<comment type="function">
    <text evidence="4">Lytic transglycosylase with a strong preference for naked glycan strands that lack stem peptides.</text>
</comment>
<feature type="compositionally biased region" description="Low complexity" evidence="6">
    <location>
        <begin position="222"/>
        <end position="248"/>
    </location>
</feature>
<dbReference type="Pfam" id="PF03330">
    <property type="entry name" value="DPBB_1"/>
    <property type="match status" value="1"/>
</dbReference>
<evidence type="ECO:0000256" key="2">
    <source>
        <dbReference type="ARBA" id="ARBA00023239"/>
    </source>
</evidence>
<dbReference type="InterPro" id="IPR034718">
    <property type="entry name" value="RlpA"/>
</dbReference>
<dbReference type="InterPro" id="IPR007730">
    <property type="entry name" value="SPOR-like_dom"/>
</dbReference>
<dbReference type="PANTHER" id="PTHR34183:SF1">
    <property type="entry name" value="ENDOLYTIC PEPTIDOGLYCAN TRANSGLYCOSYLASE RLPA"/>
    <property type="match status" value="1"/>
</dbReference>
<gene>
    <name evidence="4" type="primary">rlpA</name>
    <name evidence="9" type="ORF">QLQ84_09935</name>
</gene>
<protein>
    <recommendedName>
        <fullName evidence="4">Endolytic peptidoglycan transglycosylase RlpA</fullName>
        <ecNumber evidence="4">4.2.2.-</ecNumber>
    </recommendedName>
</protein>
<dbReference type="PROSITE" id="PS51724">
    <property type="entry name" value="SPOR"/>
    <property type="match status" value="1"/>
</dbReference>
<dbReference type="InterPro" id="IPR012997">
    <property type="entry name" value="RplA"/>
</dbReference>
<evidence type="ECO:0000313" key="10">
    <source>
        <dbReference type="Proteomes" id="UP001244242"/>
    </source>
</evidence>
<proteinExistence type="inferred from homology"/>
<dbReference type="NCBIfam" id="TIGR00413">
    <property type="entry name" value="rlpA"/>
    <property type="match status" value="1"/>
</dbReference>
<comment type="subcellular location">
    <subcellularLocation>
        <location evidence="4">Cell membrane</location>
        <topology evidence="4">Lipid-anchor</topology>
    </subcellularLocation>
</comment>
<evidence type="ECO:0000256" key="5">
    <source>
        <dbReference type="RuleBase" id="RU003495"/>
    </source>
</evidence>
<reference evidence="9 10" key="1">
    <citation type="submission" date="2023-04" db="EMBL/GenBank/DDBJ databases">
        <title>Halomonas strains isolated from rhizosphere soil.</title>
        <authorList>
            <person name="Xu L."/>
            <person name="Sun J.-Q."/>
        </authorList>
    </citation>
    <scope>NUCLEOTIDE SEQUENCE [LARGE SCALE GENOMIC DNA]</scope>
    <source>
        <strain evidence="9 10">LN1S58</strain>
    </source>
</reference>
<evidence type="ECO:0000256" key="1">
    <source>
        <dbReference type="ARBA" id="ARBA00022729"/>
    </source>
</evidence>
<name>A0ABT6VJF2_9GAMM</name>
<feature type="compositionally biased region" description="Low complexity" evidence="6">
    <location>
        <begin position="26"/>
        <end position="41"/>
    </location>
</feature>
<sequence>MKAWPGALAVVLLLAGCAGGGGPQPSGERGAAAPAASTGSGERYAMSGDAYPEEPPDVSEVPDAVPRIEPPSRGGNRPTYEVWGKTYRVLPDARGYARQGTASWYGEKFHGYATSNGEIYDMYKMSAAHRSLPLPSFVRVTSLDNGNSVIVRVNDRGPFHSDREIDLSYAAAARLDILGRGTGRVKVEAIDIERWLAENGAGGAPSGGAAQDNGAGRQATSVRVAEPARESAAVAAAAPVGRAESRAASGDSGAPETADGRPIYLQIAALGSGESAQALKARLQQELSHPVRVASTAGLHRVQVGPLAHAGQVDPVRDELRRAGFDQAFVVNGAD</sequence>
<dbReference type="PROSITE" id="PS51257">
    <property type="entry name" value="PROKAR_LIPOPROTEIN"/>
    <property type="match status" value="1"/>
</dbReference>
<dbReference type="SUPFAM" id="SSF50685">
    <property type="entry name" value="Barwin-like endoglucanases"/>
    <property type="match status" value="1"/>
</dbReference>
<dbReference type="InterPro" id="IPR036908">
    <property type="entry name" value="RlpA-like_sf"/>
</dbReference>
<feature type="region of interest" description="Disordered" evidence="6">
    <location>
        <begin position="201"/>
        <end position="259"/>
    </location>
</feature>
<keyword evidence="3 4" id="KW-0961">Cell wall biogenesis/degradation</keyword>
<dbReference type="Gene3D" id="2.40.40.10">
    <property type="entry name" value="RlpA-like domain"/>
    <property type="match status" value="1"/>
</dbReference>
<dbReference type="EMBL" id="JASCQO010000035">
    <property type="protein sequence ID" value="MDI5934108.1"/>
    <property type="molecule type" value="Genomic_DNA"/>
</dbReference>
<evidence type="ECO:0000259" key="8">
    <source>
        <dbReference type="PROSITE" id="PS51724"/>
    </source>
</evidence>